<dbReference type="AlphaFoldDB" id="A0A3G9JXJ7"/>
<feature type="transmembrane region" description="Helical" evidence="7">
    <location>
        <begin position="265"/>
        <end position="285"/>
    </location>
</feature>
<dbReference type="Pfam" id="PF00892">
    <property type="entry name" value="EamA"/>
    <property type="match status" value="2"/>
</dbReference>
<reference evidence="9 10" key="1">
    <citation type="submission" date="2018-11" db="EMBL/GenBank/DDBJ databases">
        <title>Novel Erysipelotrichaceae bacterium isolated from small intestine of a swine.</title>
        <authorList>
            <person name="Kim J.S."/>
            <person name="Choe H."/>
            <person name="Lee Y.R."/>
            <person name="Kim K.M."/>
            <person name="Park D.S."/>
        </authorList>
    </citation>
    <scope>NUCLEOTIDE SEQUENCE [LARGE SCALE GENOMIC DNA]</scope>
    <source>
        <strain evidence="9 10">SG0102</strain>
    </source>
</reference>
<feature type="transmembrane region" description="Helical" evidence="7">
    <location>
        <begin position="122"/>
        <end position="139"/>
    </location>
</feature>
<keyword evidence="5 7" id="KW-1133">Transmembrane helix</keyword>
<feature type="transmembrane region" description="Helical" evidence="7">
    <location>
        <begin position="40"/>
        <end position="57"/>
    </location>
</feature>
<evidence type="ECO:0000256" key="3">
    <source>
        <dbReference type="ARBA" id="ARBA00022475"/>
    </source>
</evidence>
<feature type="domain" description="EamA" evidence="8">
    <location>
        <begin position="148"/>
        <end position="282"/>
    </location>
</feature>
<dbReference type="OrthoDB" id="9804865at2"/>
<keyword evidence="3" id="KW-1003">Cell membrane</keyword>
<feature type="transmembrane region" description="Helical" evidence="7">
    <location>
        <begin position="210"/>
        <end position="227"/>
    </location>
</feature>
<evidence type="ECO:0000256" key="2">
    <source>
        <dbReference type="ARBA" id="ARBA00007362"/>
    </source>
</evidence>
<evidence type="ECO:0000256" key="6">
    <source>
        <dbReference type="ARBA" id="ARBA00023136"/>
    </source>
</evidence>
<accession>A0A3G9JXJ7</accession>
<keyword evidence="4 7" id="KW-0812">Transmembrane</keyword>
<evidence type="ECO:0000256" key="1">
    <source>
        <dbReference type="ARBA" id="ARBA00004651"/>
    </source>
</evidence>
<dbReference type="Proteomes" id="UP000268059">
    <property type="component" value="Chromosome"/>
</dbReference>
<feature type="transmembrane region" description="Helical" evidence="7">
    <location>
        <begin position="239"/>
        <end position="259"/>
    </location>
</feature>
<dbReference type="PANTHER" id="PTHR42920">
    <property type="entry name" value="OS03G0707200 PROTEIN-RELATED"/>
    <property type="match status" value="1"/>
</dbReference>
<dbReference type="EMBL" id="AP019309">
    <property type="protein sequence ID" value="BBH27524.1"/>
    <property type="molecule type" value="Genomic_DNA"/>
</dbReference>
<evidence type="ECO:0000256" key="5">
    <source>
        <dbReference type="ARBA" id="ARBA00022989"/>
    </source>
</evidence>
<dbReference type="RefSeq" id="WP_125120241.1">
    <property type="nucleotide sequence ID" value="NZ_AP019309.1"/>
</dbReference>
<comment type="subcellular location">
    <subcellularLocation>
        <location evidence="1">Cell membrane</location>
        <topology evidence="1">Multi-pass membrane protein</topology>
    </subcellularLocation>
</comment>
<name>A0A3G9JXJ7_9FIRM</name>
<evidence type="ECO:0000256" key="4">
    <source>
        <dbReference type="ARBA" id="ARBA00022692"/>
    </source>
</evidence>
<evidence type="ECO:0000256" key="7">
    <source>
        <dbReference type="SAM" id="Phobius"/>
    </source>
</evidence>
<feature type="transmembrane region" description="Helical" evidence="7">
    <location>
        <begin position="151"/>
        <end position="170"/>
    </location>
</feature>
<keyword evidence="10" id="KW-1185">Reference proteome</keyword>
<evidence type="ECO:0000313" key="9">
    <source>
        <dbReference type="EMBL" id="BBH27524.1"/>
    </source>
</evidence>
<dbReference type="InterPro" id="IPR000620">
    <property type="entry name" value="EamA_dom"/>
</dbReference>
<organism evidence="9 10">
    <name type="scientific">Intestinibaculum porci</name>
    <dbReference type="NCBI Taxonomy" id="2487118"/>
    <lineage>
        <taxon>Bacteria</taxon>
        <taxon>Bacillati</taxon>
        <taxon>Bacillota</taxon>
        <taxon>Erysipelotrichia</taxon>
        <taxon>Erysipelotrichales</taxon>
        <taxon>Erysipelotrichaceae</taxon>
        <taxon>Intestinibaculum</taxon>
    </lineage>
</organism>
<dbReference type="PANTHER" id="PTHR42920:SF5">
    <property type="entry name" value="EAMA DOMAIN-CONTAINING PROTEIN"/>
    <property type="match status" value="1"/>
</dbReference>
<gene>
    <name evidence="9" type="ORF">SG0102_24580</name>
</gene>
<proteinExistence type="inferred from homology"/>
<evidence type="ECO:0000313" key="10">
    <source>
        <dbReference type="Proteomes" id="UP000268059"/>
    </source>
</evidence>
<sequence>MTKNTRSYLLALLTAMIWGSAFIAQKTGGTLGAFTYNGPRTLLGGLFLIPVIFILGLKEKKKNIKTLLVGSLSCGLMLFLASSAQQIGIAYTTAGKAGFITSIYAVFVPILSLFTGKKVRPIIFLCALLSAAGLYLINMQGSVMHFGLGDLWCFASSLLFALHIMVIDYFSPKCQSVILSCLQFIISGLLGVLCMFLFESPQPQAMLKAYIPYLYGGIMSTGVAYTLQIVAQKSGNASGISLILCLESVFAAIFGALLLGERMSLTNIIGCALIFTAVILSTLPLERRLKSHESKRVVS</sequence>
<protein>
    <submittedName>
        <fullName evidence="9">Permease</fullName>
    </submittedName>
</protein>
<comment type="similarity">
    <text evidence="2">Belongs to the EamA transporter family.</text>
</comment>
<dbReference type="KEGG" id="ebm:SG0102_24580"/>
<feature type="transmembrane region" description="Helical" evidence="7">
    <location>
        <begin position="177"/>
        <end position="198"/>
    </location>
</feature>
<evidence type="ECO:0000259" key="8">
    <source>
        <dbReference type="Pfam" id="PF00892"/>
    </source>
</evidence>
<keyword evidence="6 7" id="KW-0472">Membrane</keyword>
<feature type="transmembrane region" description="Helical" evidence="7">
    <location>
        <begin position="97"/>
        <end position="115"/>
    </location>
</feature>
<dbReference type="GO" id="GO:0005886">
    <property type="term" value="C:plasma membrane"/>
    <property type="evidence" value="ECO:0007669"/>
    <property type="project" value="UniProtKB-SubCell"/>
</dbReference>
<dbReference type="InterPro" id="IPR037185">
    <property type="entry name" value="EmrE-like"/>
</dbReference>
<dbReference type="InterPro" id="IPR051258">
    <property type="entry name" value="Diverse_Substrate_Transporter"/>
</dbReference>
<dbReference type="SUPFAM" id="SSF103481">
    <property type="entry name" value="Multidrug resistance efflux transporter EmrE"/>
    <property type="match status" value="2"/>
</dbReference>
<feature type="transmembrane region" description="Helical" evidence="7">
    <location>
        <begin position="69"/>
        <end position="91"/>
    </location>
</feature>
<feature type="domain" description="EamA" evidence="8">
    <location>
        <begin position="7"/>
        <end position="138"/>
    </location>
</feature>
<dbReference type="FunCoup" id="A0A3G9JXJ7">
    <property type="interactions" value="348"/>
</dbReference>
<dbReference type="InParanoid" id="A0A3G9JXJ7"/>